<dbReference type="Proteomes" id="UP000292957">
    <property type="component" value="Unassembled WGS sequence"/>
</dbReference>
<reference evidence="2" key="1">
    <citation type="submission" date="2019-01" db="EMBL/GenBank/DDBJ databases">
        <title>Draft genome sequences of three monokaryotic isolates of the white-rot basidiomycete fungus Dichomitus squalens.</title>
        <authorList>
            <consortium name="DOE Joint Genome Institute"/>
            <person name="Lopez S.C."/>
            <person name="Andreopoulos B."/>
            <person name="Pangilinan J."/>
            <person name="Lipzen A."/>
            <person name="Riley R."/>
            <person name="Ahrendt S."/>
            <person name="Ng V."/>
            <person name="Barry K."/>
            <person name="Daum C."/>
            <person name="Grigoriev I.V."/>
            <person name="Hilden K.S."/>
            <person name="Makela M.R."/>
            <person name="de Vries R.P."/>
        </authorList>
    </citation>
    <scope>NUCLEOTIDE SEQUENCE [LARGE SCALE GENOMIC DNA]</scope>
    <source>
        <strain evidence="2">OM18370.1</strain>
    </source>
</reference>
<sequence>MRLIPLTGLIHLRALLSQLTRHRSIASSSDQKDCIGSKSSYKERRLDDTLGAVFVGYSVGLASWSLKAVVIVLLVLDTLHMVQVSQIM</sequence>
<keyword evidence="1" id="KW-1133">Transmembrane helix</keyword>
<keyword evidence="1" id="KW-0812">Transmembrane</keyword>
<dbReference type="OrthoDB" id="2756378at2759"/>
<evidence type="ECO:0000313" key="2">
    <source>
        <dbReference type="EMBL" id="TBU27938.1"/>
    </source>
</evidence>
<protein>
    <submittedName>
        <fullName evidence="2">Uncharacterized protein</fullName>
    </submittedName>
</protein>
<dbReference type="EMBL" id="ML143426">
    <property type="protein sequence ID" value="TBU27938.1"/>
    <property type="molecule type" value="Genomic_DNA"/>
</dbReference>
<evidence type="ECO:0000256" key="1">
    <source>
        <dbReference type="SAM" id="Phobius"/>
    </source>
</evidence>
<feature type="transmembrane region" description="Helical" evidence="1">
    <location>
        <begin position="52"/>
        <end position="76"/>
    </location>
</feature>
<name>A0A4Q9MM53_9APHY</name>
<keyword evidence="1" id="KW-0472">Membrane</keyword>
<gene>
    <name evidence="2" type="ORF">BD311DRAFT_356366</name>
</gene>
<organism evidence="2">
    <name type="scientific">Dichomitus squalens</name>
    <dbReference type="NCBI Taxonomy" id="114155"/>
    <lineage>
        <taxon>Eukaryota</taxon>
        <taxon>Fungi</taxon>
        <taxon>Dikarya</taxon>
        <taxon>Basidiomycota</taxon>
        <taxon>Agaricomycotina</taxon>
        <taxon>Agaricomycetes</taxon>
        <taxon>Polyporales</taxon>
        <taxon>Polyporaceae</taxon>
        <taxon>Dichomitus</taxon>
    </lineage>
</organism>
<accession>A0A4Q9MM53</accession>
<dbReference type="AlphaFoldDB" id="A0A4Q9MM53"/>
<proteinExistence type="predicted"/>